<feature type="region of interest" description="Disordered" evidence="1">
    <location>
        <begin position="753"/>
        <end position="780"/>
    </location>
</feature>
<reference evidence="2 3" key="1">
    <citation type="submission" date="2020-12" db="EMBL/GenBank/DDBJ databases">
        <title>Metabolic potential, ecology and presence of endohyphal bacteria is reflected in genomic diversity of Mucoromycotina.</title>
        <authorList>
            <person name="Muszewska A."/>
            <person name="Okrasinska A."/>
            <person name="Steczkiewicz K."/>
            <person name="Drgas O."/>
            <person name="Orlowska M."/>
            <person name="Perlinska-Lenart U."/>
            <person name="Aleksandrzak-Piekarczyk T."/>
            <person name="Szatraj K."/>
            <person name="Zielenkiewicz U."/>
            <person name="Pilsyk S."/>
            <person name="Malc E."/>
            <person name="Mieczkowski P."/>
            <person name="Kruszewska J.S."/>
            <person name="Biernat P."/>
            <person name="Pawlowska J."/>
        </authorList>
    </citation>
    <scope>NUCLEOTIDE SEQUENCE [LARGE SCALE GENOMIC DNA]</scope>
    <source>
        <strain evidence="2 3">CBS 142.35</strain>
    </source>
</reference>
<proteinExistence type="predicted"/>
<dbReference type="InterPro" id="IPR015915">
    <property type="entry name" value="Kelch-typ_b-propeller"/>
</dbReference>
<dbReference type="SUPFAM" id="SSF117281">
    <property type="entry name" value="Kelch motif"/>
    <property type="match status" value="1"/>
</dbReference>
<accession>A0A8H7S6G4</accession>
<sequence>MTASFVRNNTLYFWGGTASSSMSTDSYYTVAPYFESVQLDANNGELTYSTVENSKNYTNYTIGASAVLLPDNERVLFFGGFRGSEAVISEDELIYIEQYDFRTSMWTSLPVQLDPSVNQSIMPPRNRKQLSAALAPNEKIYLAGGRATPGPTSDYDIWVYDLNTSSFTPIEEGGWLSRNTSTRSFPFHGTVVLPDGKIAYVTDVSNRVRILDTNTNAVYFQDITGYETIPGGGMIGLNISHMYNDVRFYGHAFLGCNIYDHFESCKTGVAILDTVTWSWIAPKNILGPTPNARYMCTSAIVNDTYMIITHGITVTSNWLNDFNVLRLPESSDPTGDFAWVSNITYSNDVIVRSLQEGDKPGYLSDVEPGYIAGVAIGSNWRTTMDLRICFEGIKYLEYFNCESGPMDTLDFVDQGFFQRLNSNGISKLDNDSYAMNGITNCWLFTPPSDYRLSNSGTNDGGQLRFLFDLVAVNESNGGSINIELYPHGRNPNLAMYNGGTEQPFLSKLELNAWLRTDSNDMQMANHYRLEYNSYTSISYEIPTHKSLTTSLWNSVGIAPIYKSIPNLVTTYKSNTLKNDSHAANSIDIYPISMTETTLQDQRIYTLLTVIGPASGIFALLVALDSVLFGYRPRFGGLQQPIPLINPVNEQSFSIRDGYHWNSEKQSYSTLSLWKHQQQNDELIDVKRQLTKTTDRLYELERRTQLMEIVFKTYYVDDEIFHNLYNAHELNNISGINDMDSSTGEGSITVIDTIDSLSSPTRSSSTRSSSNNSLSERDEKRNSIIGRKSIKNWSLLRGLQRASDNTESLERQNSEDLSDATFTTPPPSVGDSNEERRL</sequence>
<dbReference type="AlphaFoldDB" id="A0A8H7S6G4"/>
<evidence type="ECO:0000313" key="3">
    <source>
        <dbReference type="Proteomes" id="UP000646827"/>
    </source>
</evidence>
<feature type="region of interest" description="Disordered" evidence="1">
    <location>
        <begin position="800"/>
        <end position="837"/>
    </location>
</feature>
<dbReference type="EMBL" id="JAEPRB010000079">
    <property type="protein sequence ID" value="KAG2222612.1"/>
    <property type="molecule type" value="Genomic_DNA"/>
</dbReference>
<evidence type="ECO:0000256" key="1">
    <source>
        <dbReference type="SAM" id="MobiDB-lite"/>
    </source>
</evidence>
<dbReference type="Gene3D" id="2.130.10.80">
    <property type="entry name" value="Galactose oxidase/kelch, beta-propeller"/>
    <property type="match status" value="1"/>
</dbReference>
<organism evidence="2 3">
    <name type="scientific">Circinella minor</name>
    <dbReference type="NCBI Taxonomy" id="1195481"/>
    <lineage>
        <taxon>Eukaryota</taxon>
        <taxon>Fungi</taxon>
        <taxon>Fungi incertae sedis</taxon>
        <taxon>Mucoromycota</taxon>
        <taxon>Mucoromycotina</taxon>
        <taxon>Mucoromycetes</taxon>
        <taxon>Mucorales</taxon>
        <taxon>Lichtheimiaceae</taxon>
        <taxon>Circinella</taxon>
    </lineage>
</organism>
<comment type="caution">
    <text evidence="2">The sequence shown here is derived from an EMBL/GenBank/DDBJ whole genome shotgun (WGS) entry which is preliminary data.</text>
</comment>
<name>A0A8H7S6G4_9FUNG</name>
<keyword evidence="3" id="KW-1185">Reference proteome</keyword>
<dbReference type="Proteomes" id="UP000646827">
    <property type="component" value="Unassembled WGS sequence"/>
</dbReference>
<dbReference type="OrthoDB" id="432528at2759"/>
<evidence type="ECO:0000313" key="2">
    <source>
        <dbReference type="EMBL" id="KAG2222612.1"/>
    </source>
</evidence>
<dbReference type="InterPro" id="IPR037293">
    <property type="entry name" value="Gal_Oxidase_central_sf"/>
</dbReference>
<gene>
    <name evidence="2" type="ORF">INT45_008731</name>
</gene>
<protein>
    <submittedName>
        <fullName evidence="2">Uncharacterized protein</fullName>
    </submittedName>
</protein>
<feature type="compositionally biased region" description="Low complexity" evidence="1">
    <location>
        <begin position="755"/>
        <end position="773"/>
    </location>
</feature>